<keyword evidence="2" id="KW-1185">Reference proteome</keyword>
<dbReference type="KEGG" id="uli:ETAA1_57480"/>
<protein>
    <submittedName>
        <fullName evidence="1">Uncharacterized protein</fullName>
    </submittedName>
</protein>
<accession>A0A517Y1V7</accession>
<dbReference type="AlphaFoldDB" id="A0A517Y1V7"/>
<proteinExistence type="predicted"/>
<gene>
    <name evidence="1" type="ORF">ETAA1_57480</name>
</gene>
<name>A0A517Y1V7_9BACT</name>
<reference evidence="1 2" key="1">
    <citation type="submission" date="2019-02" db="EMBL/GenBank/DDBJ databases">
        <title>Deep-cultivation of Planctomycetes and their phenomic and genomic characterization uncovers novel biology.</title>
        <authorList>
            <person name="Wiegand S."/>
            <person name="Jogler M."/>
            <person name="Boedeker C."/>
            <person name="Pinto D."/>
            <person name="Vollmers J."/>
            <person name="Rivas-Marin E."/>
            <person name="Kohn T."/>
            <person name="Peeters S.H."/>
            <person name="Heuer A."/>
            <person name="Rast P."/>
            <person name="Oberbeckmann S."/>
            <person name="Bunk B."/>
            <person name="Jeske O."/>
            <person name="Meyerdierks A."/>
            <person name="Storesund J.E."/>
            <person name="Kallscheuer N."/>
            <person name="Luecker S."/>
            <person name="Lage O.M."/>
            <person name="Pohl T."/>
            <person name="Merkel B.J."/>
            <person name="Hornburger P."/>
            <person name="Mueller R.-W."/>
            <person name="Bruemmer F."/>
            <person name="Labrenz M."/>
            <person name="Spormann A.M."/>
            <person name="Op den Camp H."/>
            <person name="Overmann J."/>
            <person name="Amann R."/>
            <person name="Jetten M.S.M."/>
            <person name="Mascher T."/>
            <person name="Medema M.H."/>
            <person name="Devos D.P."/>
            <person name="Kaster A.-K."/>
            <person name="Ovreas L."/>
            <person name="Rohde M."/>
            <person name="Galperin M.Y."/>
            <person name="Jogler C."/>
        </authorList>
    </citation>
    <scope>NUCLEOTIDE SEQUENCE [LARGE SCALE GENOMIC DNA]</scope>
    <source>
        <strain evidence="1 2">ETA_A1</strain>
    </source>
</reference>
<evidence type="ECO:0000313" key="2">
    <source>
        <dbReference type="Proteomes" id="UP000319576"/>
    </source>
</evidence>
<dbReference type="EMBL" id="CP036273">
    <property type="protein sequence ID" value="QDU23741.1"/>
    <property type="molecule type" value="Genomic_DNA"/>
</dbReference>
<dbReference type="Proteomes" id="UP000319576">
    <property type="component" value="Chromosome"/>
</dbReference>
<organism evidence="1 2">
    <name type="scientific">Urbifossiella limnaea</name>
    <dbReference type="NCBI Taxonomy" id="2528023"/>
    <lineage>
        <taxon>Bacteria</taxon>
        <taxon>Pseudomonadati</taxon>
        <taxon>Planctomycetota</taxon>
        <taxon>Planctomycetia</taxon>
        <taxon>Gemmatales</taxon>
        <taxon>Gemmataceae</taxon>
        <taxon>Urbifossiella</taxon>
    </lineage>
</organism>
<dbReference type="RefSeq" id="WP_145243966.1">
    <property type="nucleotide sequence ID" value="NZ_CP036273.1"/>
</dbReference>
<evidence type="ECO:0000313" key="1">
    <source>
        <dbReference type="EMBL" id="QDU23741.1"/>
    </source>
</evidence>
<sequence>MTLPTPQTAPRPPAVFAVRLRVAADYSRDTIPVPAEQYWAVFGTRAEAEEHARRLHREFVRGPDPFSHPSGRDLFGERFEDLTSLPELAFRDWLVDLDVEPPEVIQPTDPEPYRSPDMTDREWRQEQARWAKRWAEWTPERRKHERDRHTAALTREAWKRWWERVVVDGTLTPDQLAHVWAGLNKVEFFEVVEVPAADPPPPAATTVYAVVHEHWEYDDWVYGGANDPLAAFGTRAAAEAELARRQRALGADGEFDNGGPNRLVVVELPFHAEG</sequence>